<keyword evidence="4" id="KW-1185">Reference proteome</keyword>
<evidence type="ECO:0000313" key="4">
    <source>
        <dbReference type="Proteomes" id="UP001597520"/>
    </source>
</evidence>
<proteinExistence type="predicted"/>
<protein>
    <submittedName>
        <fullName evidence="3">N-acetylmuramoyl-L-alanine amidase</fullName>
    </submittedName>
</protein>
<evidence type="ECO:0000313" key="3">
    <source>
        <dbReference type="EMBL" id="MFD2704616.1"/>
    </source>
</evidence>
<evidence type="ECO:0000256" key="1">
    <source>
        <dbReference type="ARBA" id="ARBA00022801"/>
    </source>
</evidence>
<dbReference type="InterPro" id="IPR050695">
    <property type="entry name" value="N-acetylmuramoyl_amidase_3"/>
</dbReference>
<gene>
    <name evidence="3" type="ORF">ACFSUB_04000</name>
</gene>
<keyword evidence="1" id="KW-0378">Hydrolase</keyword>
<dbReference type="SMART" id="SM00646">
    <property type="entry name" value="Ami_3"/>
    <property type="match status" value="1"/>
</dbReference>
<dbReference type="EMBL" id="JBHUML010000002">
    <property type="protein sequence ID" value="MFD2704616.1"/>
    <property type="molecule type" value="Genomic_DNA"/>
</dbReference>
<accession>A0ABW5SY27</accession>
<evidence type="ECO:0000259" key="2">
    <source>
        <dbReference type="SMART" id="SM00646"/>
    </source>
</evidence>
<name>A0ABW5SY27_9BACI</name>
<dbReference type="CDD" id="cd02696">
    <property type="entry name" value="MurNAc-LAA"/>
    <property type="match status" value="1"/>
</dbReference>
<comment type="caution">
    <text evidence="3">The sequence shown here is derived from an EMBL/GenBank/DDBJ whole genome shotgun (WGS) entry which is preliminary data.</text>
</comment>
<dbReference type="InterPro" id="IPR002508">
    <property type="entry name" value="MurNAc-LAA_cat"/>
</dbReference>
<dbReference type="PANTHER" id="PTHR30404">
    <property type="entry name" value="N-ACETYLMURAMOYL-L-ALANINE AMIDASE"/>
    <property type="match status" value="1"/>
</dbReference>
<feature type="domain" description="MurNAc-LAA" evidence="2">
    <location>
        <begin position="68"/>
        <end position="185"/>
    </location>
</feature>
<dbReference type="RefSeq" id="WP_380711893.1">
    <property type="nucleotide sequence ID" value="NZ_JBHUML010000002.1"/>
</dbReference>
<sequence length="262" mass="28697">MAKTIAVDIGHGTDTSGKGVTHGGQFYAEHSFNSDVGLRLQAELERHGFRVWLPQPANSAEVGLSERTTKANDRGIDLFWSIHANAGGGSGVCAFYWNTSTAGRQLAEAFAKEMQAAGFALHGGGTHAGERGKWTNLHVTRETAMPAVLAENGFMDNAQDFEGIFGSDRESYRQRVAETHAKVICGHFGVAYKPASAESSAKEGEYMELNETRHGRQVDILEQLAEKGLIHEKHAAEMKAGEWRQADAIYVLYEIYARELLK</sequence>
<dbReference type="Pfam" id="PF01520">
    <property type="entry name" value="Amidase_3"/>
    <property type="match status" value="1"/>
</dbReference>
<dbReference type="PANTHER" id="PTHR30404:SF0">
    <property type="entry name" value="N-ACETYLMURAMOYL-L-ALANINE AMIDASE AMIC"/>
    <property type="match status" value="1"/>
</dbReference>
<dbReference type="SUPFAM" id="SSF53187">
    <property type="entry name" value="Zn-dependent exopeptidases"/>
    <property type="match status" value="1"/>
</dbReference>
<reference evidence="4" key="1">
    <citation type="journal article" date="2019" name="Int. J. Syst. Evol. Microbiol.">
        <title>The Global Catalogue of Microorganisms (GCM) 10K type strain sequencing project: providing services to taxonomists for standard genome sequencing and annotation.</title>
        <authorList>
            <consortium name="The Broad Institute Genomics Platform"/>
            <consortium name="The Broad Institute Genome Sequencing Center for Infectious Disease"/>
            <person name="Wu L."/>
            <person name="Ma J."/>
        </authorList>
    </citation>
    <scope>NUCLEOTIDE SEQUENCE [LARGE SCALE GENOMIC DNA]</scope>
    <source>
        <strain evidence="4">KCTC 33792</strain>
    </source>
</reference>
<dbReference type="Proteomes" id="UP001597520">
    <property type="component" value="Unassembled WGS sequence"/>
</dbReference>
<dbReference type="Gene3D" id="3.40.630.40">
    <property type="entry name" value="Zn-dependent exopeptidases"/>
    <property type="match status" value="1"/>
</dbReference>
<organism evidence="3 4">
    <name type="scientific">Salibacterium lacus</name>
    <dbReference type="NCBI Taxonomy" id="1898109"/>
    <lineage>
        <taxon>Bacteria</taxon>
        <taxon>Bacillati</taxon>
        <taxon>Bacillota</taxon>
        <taxon>Bacilli</taxon>
        <taxon>Bacillales</taxon>
        <taxon>Bacillaceae</taxon>
    </lineage>
</organism>